<dbReference type="AlphaFoldDB" id="A0A2A4K0K0"/>
<comment type="similarity">
    <text evidence="3">Belongs to the G-protein coupled receptor 2 family. Mth subfamily.</text>
</comment>
<evidence type="ECO:0000256" key="4">
    <source>
        <dbReference type="ARBA" id="ARBA00022692"/>
    </source>
</evidence>
<evidence type="ECO:0000256" key="6">
    <source>
        <dbReference type="ARBA" id="ARBA00023040"/>
    </source>
</evidence>
<keyword evidence="5" id="KW-0472">Membrane</keyword>
<evidence type="ECO:0000259" key="11">
    <source>
        <dbReference type="PROSITE" id="PS50917"/>
    </source>
</evidence>
<keyword evidence="8" id="KW-0807">Transducer</keyword>
<dbReference type="GO" id="GO:0005634">
    <property type="term" value="C:nucleus"/>
    <property type="evidence" value="ECO:0007669"/>
    <property type="project" value="UniProtKB-SubCell"/>
</dbReference>
<dbReference type="PROSITE" id="PS50917">
    <property type="entry name" value="SPOC"/>
    <property type="match status" value="1"/>
</dbReference>
<evidence type="ECO:0000256" key="10">
    <source>
        <dbReference type="SAM" id="SignalP"/>
    </source>
</evidence>
<dbReference type="SUPFAM" id="SSF63877">
    <property type="entry name" value="Methuselah ectodomain"/>
    <property type="match status" value="1"/>
</dbReference>
<feature type="domain" description="SPOC" evidence="11">
    <location>
        <begin position="80"/>
        <end position="142"/>
    </location>
</feature>
<accession>A0A2A4K0K0</accession>
<evidence type="ECO:0000256" key="9">
    <source>
        <dbReference type="ARBA" id="ARBA00023242"/>
    </source>
</evidence>
<keyword evidence="9" id="KW-0539">Nucleus</keyword>
<dbReference type="GO" id="GO:0012505">
    <property type="term" value="C:endomembrane system"/>
    <property type="evidence" value="ECO:0007669"/>
    <property type="project" value="UniProtKB-SubCell"/>
</dbReference>
<sequence>MSTVLVIIFAIITQVTSQCGLEDSVELVNRMYNGVEYKNGEYFVDNVTNVERGCVCLKETCARKCCPPGTAYRMVDKMCVNISDPFEPPTWKGHHVVKGFNATKKLHFLFGKVICSNKTEVRIPAAEATDIYRLMTVRIMLD</sequence>
<feature type="chain" id="PRO_5012472380" description="SPOC domain-containing protein" evidence="10">
    <location>
        <begin position="18"/>
        <end position="142"/>
    </location>
</feature>
<keyword evidence="10" id="KW-0732">Signal</keyword>
<dbReference type="Pfam" id="PF06652">
    <property type="entry name" value="Methuselah_N"/>
    <property type="match status" value="1"/>
</dbReference>
<evidence type="ECO:0000256" key="3">
    <source>
        <dbReference type="ARBA" id="ARBA00008979"/>
    </source>
</evidence>
<protein>
    <recommendedName>
        <fullName evidence="11">SPOC domain-containing protein</fullName>
    </recommendedName>
</protein>
<evidence type="ECO:0000256" key="2">
    <source>
        <dbReference type="ARBA" id="ARBA00004127"/>
    </source>
</evidence>
<keyword evidence="5" id="KW-1133">Transmembrane helix</keyword>
<evidence type="ECO:0000256" key="5">
    <source>
        <dbReference type="ARBA" id="ARBA00022989"/>
    </source>
</evidence>
<keyword evidence="6" id="KW-0297">G-protein coupled receptor</keyword>
<proteinExistence type="inferred from homology"/>
<dbReference type="EMBL" id="NWSH01000314">
    <property type="protein sequence ID" value="PCG77536.1"/>
    <property type="molecule type" value="Genomic_DNA"/>
</dbReference>
<organism evidence="12">
    <name type="scientific">Heliothis virescens</name>
    <name type="common">Tobacco budworm moth</name>
    <dbReference type="NCBI Taxonomy" id="7102"/>
    <lineage>
        <taxon>Eukaryota</taxon>
        <taxon>Metazoa</taxon>
        <taxon>Ecdysozoa</taxon>
        <taxon>Arthropoda</taxon>
        <taxon>Hexapoda</taxon>
        <taxon>Insecta</taxon>
        <taxon>Pterygota</taxon>
        <taxon>Neoptera</taxon>
        <taxon>Endopterygota</taxon>
        <taxon>Lepidoptera</taxon>
        <taxon>Glossata</taxon>
        <taxon>Ditrysia</taxon>
        <taxon>Noctuoidea</taxon>
        <taxon>Noctuidae</taxon>
        <taxon>Heliothinae</taxon>
        <taxon>Heliothis</taxon>
    </lineage>
</organism>
<dbReference type="GO" id="GO:0004930">
    <property type="term" value="F:G protein-coupled receptor activity"/>
    <property type="evidence" value="ECO:0007669"/>
    <property type="project" value="UniProtKB-KW"/>
</dbReference>
<reference evidence="12" key="1">
    <citation type="submission" date="2017-09" db="EMBL/GenBank/DDBJ databases">
        <title>Contemporary evolution of a Lepidopteran species, Heliothis virescens, in response to modern agricultural practices.</title>
        <authorList>
            <person name="Fritz M.L."/>
            <person name="Deyonke A.M."/>
            <person name="Papanicolaou A."/>
            <person name="Micinski S."/>
            <person name="Westbrook J."/>
            <person name="Gould F."/>
        </authorList>
    </citation>
    <scope>NUCLEOTIDE SEQUENCE [LARGE SCALE GENOMIC DNA]</scope>
    <source>
        <strain evidence="12">HvINT-</strain>
        <tissue evidence="12">Whole body</tissue>
    </source>
</reference>
<feature type="signal peptide" evidence="10">
    <location>
        <begin position="1"/>
        <end position="17"/>
    </location>
</feature>
<comment type="caution">
    <text evidence="12">The sequence shown here is derived from an EMBL/GenBank/DDBJ whole genome shotgun (WGS) entry which is preliminary data.</text>
</comment>
<name>A0A2A4K0K0_HELVI</name>
<keyword evidence="7" id="KW-0675">Receptor</keyword>
<dbReference type="InterPro" id="IPR036272">
    <property type="entry name" value="Methuselah_N_sf"/>
</dbReference>
<dbReference type="InterPro" id="IPR010912">
    <property type="entry name" value="SPOC_met"/>
</dbReference>
<evidence type="ECO:0000256" key="1">
    <source>
        <dbReference type="ARBA" id="ARBA00004123"/>
    </source>
</evidence>
<evidence type="ECO:0000256" key="8">
    <source>
        <dbReference type="ARBA" id="ARBA00023224"/>
    </source>
</evidence>
<evidence type="ECO:0000256" key="7">
    <source>
        <dbReference type="ARBA" id="ARBA00023170"/>
    </source>
</evidence>
<evidence type="ECO:0000313" key="12">
    <source>
        <dbReference type="EMBL" id="PCG77536.1"/>
    </source>
</evidence>
<gene>
    <name evidence="12" type="ORF">B5V51_7106</name>
</gene>
<dbReference type="InterPro" id="IPR010596">
    <property type="entry name" value="Methuselah_N_dom"/>
</dbReference>
<comment type="subcellular location">
    <subcellularLocation>
        <location evidence="2">Endomembrane system</location>
        <topology evidence="2">Multi-pass membrane protein</topology>
    </subcellularLocation>
    <subcellularLocation>
        <location evidence="1">Nucleus</location>
    </subcellularLocation>
</comment>
<keyword evidence="4" id="KW-0812">Transmembrane</keyword>